<feature type="compositionally biased region" description="Low complexity" evidence="1">
    <location>
        <begin position="108"/>
        <end position="125"/>
    </location>
</feature>
<dbReference type="GO" id="GO:0006813">
    <property type="term" value="P:potassium ion transport"/>
    <property type="evidence" value="ECO:0007669"/>
    <property type="project" value="InterPro"/>
</dbReference>
<feature type="region of interest" description="Disordered" evidence="1">
    <location>
        <begin position="657"/>
        <end position="724"/>
    </location>
</feature>
<dbReference type="InterPro" id="IPR003148">
    <property type="entry name" value="RCK_N"/>
</dbReference>
<gene>
    <name evidence="4" type="ORF">GCM10017557_45210</name>
</gene>
<feature type="region of interest" description="Disordered" evidence="1">
    <location>
        <begin position="205"/>
        <end position="230"/>
    </location>
</feature>
<feature type="compositionally biased region" description="Basic and acidic residues" evidence="1">
    <location>
        <begin position="682"/>
        <end position="691"/>
    </location>
</feature>
<evidence type="ECO:0000256" key="2">
    <source>
        <dbReference type="SAM" id="Phobius"/>
    </source>
</evidence>
<dbReference type="AlphaFoldDB" id="A0A7G1P3U9"/>
<dbReference type="PROSITE" id="PS51201">
    <property type="entry name" value="RCK_N"/>
    <property type="match status" value="1"/>
</dbReference>
<dbReference type="EMBL" id="AP023440">
    <property type="protein sequence ID" value="BCL29662.1"/>
    <property type="molecule type" value="Genomic_DNA"/>
</dbReference>
<evidence type="ECO:0000256" key="1">
    <source>
        <dbReference type="SAM" id="MobiDB-lite"/>
    </source>
</evidence>
<dbReference type="Gene3D" id="3.40.50.720">
    <property type="entry name" value="NAD(P)-binding Rossmann-like Domain"/>
    <property type="match status" value="2"/>
</dbReference>
<dbReference type="Proteomes" id="UP000516444">
    <property type="component" value="Chromosome"/>
</dbReference>
<organism evidence="4 5">
    <name type="scientific">Streptomyces aurantiacus</name>
    <dbReference type="NCBI Taxonomy" id="47760"/>
    <lineage>
        <taxon>Bacteria</taxon>
        <taxon>Bacillati</taxon>
        <taxon>Actinomycetota</taxon>
        <taxon>Actinomycetes</taxon>
        <taxon>Kitasatosporales</taxon>
        <taxon>Streptomycetaceae</taxon>
        <taxon>Streptomyces</taxon>
        <taxon>Streptomyces aurantiacus group</taxon>
    </lineage>
</organism>
<feature type="compositionally biased region" description="Low complexity" evidence="1">
    <location>
        <begin position="692"/>
        <end position="706"/>
    </location>
</feature>
<dbReference type="SUPFAM" id="SSF51735">
    <property type="entry name" value="NAD(P)-binding Rossmann-fold domains"/>
    <property type="match status" value="2"/>
</dbReference>
<keyword evidence="2" id="KW-1133">Transmembrane helix</keyword>
<name>A0A7G1P3U9_9ACTN</name>
<accession>A0A7G1P3U9</accession>
<sequence length="759" mass="78472">MGILPNQSGPDDRAAHMVVCGDDALAHRLAAELRGVYGERVTLVVPSAERTERPPVVGRARTSTLLNRVSAAVTRAAGNGTTGNSDGDGASGRGSGTGSGTGTGTGTGTATSGRGSRTSEGSGPGQVLEAAVLTEAVLAEAGVEHAAALALVHDDDETNIRAALMARRLNPRLRLVIRLYNRRLGQHIEALLDQASALAMAGLAEPAGTSRPPGTSGASGTGDSAGSPAPGFLDASTTVLSDADTAAPALAATAVVGTSKIVQTDGLMLRAVERQPPGPGEVADPGLCTLALLSATTNDPAGADGSENSGEHGPRLLPDAQSVAAATGRGTVVLETVSYSGPPLPTGRRLLPTGLPFGMPFRMPFGMLFSRRLRWSLAGLVACVVGLAVASMAVTGAHPLHAIYLTLLDLFAINEPALADPLGRQILQLLSGLIGLLLLPVLIAAVLEGLGTFRSGSALRKPPRGLSGHVVLLGVGKIGTRVLTRLRELRIPVVCVEADPDARGLALARRLRVPVVLGDVTQEGVLEAAKIHRAHALLALTSADTTNLEAALYARSVRPDLRVVLRLYDDDFATAVYRTLRAAHPEALTRSRSVSHLAAPAFAGAMMGRQILGAIPVERRVLLFAALDVAGHPRLEGRTVAEAFRAGSWRVLAVDTAAPARRGRRPHSASDPTPTPPAPSTPDRDRDRDRTASTPGRPSSPGRPSTPGRPPSPGRPSGLVWDLPTDYVLGPGDRVVIAATRRGLAELLGRRPRAEFSTG</sequence>
<keyword evidence="2" id="KW-0812">Transmembrane</keyword>
<feature type="transmembrane region" description="Helical" evidence="2">
    <location>
        <begin position="373"/>
        <end position="394"/>
    </location>
</feature>
<dbReference type="InterPro" id="IPR050721">
    <property type="entry name" value="Trk_Ktr_HKT_K-transport"/>
</dbReference>
<dbReference type="PANTHER" id="PTHR43833:SF11">
    <property type="entry name" value="VOLTAGE-GATED POTASSIUM CHANNEL KCH"/>
    <property type="match status" value="1"/>
</dbReference>
<feature type="region of interest" description="Disordered" evidence="1">
    <location>
        <begin position="74"/>
        <end position="125"/>
    </location>
</feature>
<proteinExistence type="predicted"/>
<feature type="compositionally biased region" description="Low complexity" evidence="1">
    <location>
        <begin position="208"/>
        <end position="230"/>
    </location>
</feature>
<dbReference type="PANTHER" id="PTHR43833">
    <property type="entry name" value="POTASSIUM CHANNEL PROTEIN 2-RELATED-RELATED"/>
    <property type="match status" value="1"/>
</dbReference>
<evidence type="ECO:0000313" key="4">
    <source>
        <dbReference type="EMBL" id="BCL29662.1"/>
    </source>
</evidence>
<evidence type="ECO:0000259" key="3">
    <source>
        <dbReference type="PROSITE" id="PS51201"/>
    </source>
</evidence>
<keyword evidence="5" id="KW-1185">Reference proteome</keyword>
<protein>
    <submittedName>
        <fullName evidence="4">Potassium transporter TrkA</fullName>
    </submittedName>
</protein>
<dbReference type="InterPro" id="IPR036291">
    <property type="entry name" value="NAD(P)-bd_dom_sf"/>
</dbReference>
<feature type="compositionally biased region" description="Gly residues" evidence="1">
    <location>
        <begin position="89"/>
        <end position="107"/>
    </location>
</feature>
<feature type="region of interest" description="Disordered" evidence="1">
    <location>
        <begin position="298"/>
        <end position="317"/>
    </location>
</feature>
<feature type="domain" description="RCK N-terminal" evidence="3">
    <location>
        <begin position="467"/>
        <end position="583"/>
    </location>
</feature>
<dbReference type="Pfam" id="PF02254">
    <property type="entry name" value="TrkA_N"/>
    <property type="match status" value="2"/>
</dbReference>
<feature type="transmembrane region" description="Helical" evidence="2">
    <location>
        <begin position="426"/>
        <end position="446"/>
    </location>
</feature>
<reference evidence="4 5" key="1">
    <citation type="journal article" date="2014" name="Int. J. Syst. Evol. Microbiol.">
        <title>Complete genome sequence of Corynebacterium casei LMG S-19264T (=DSM 44701T), isolated from a smear-ripened cheese.</title>
        <authorList>
            <consortium name="US DOE Joint Genome Institute (JGI-PGF)"/>
            <person name="Walter F."/>
            <person name="Albersmeier A."/>
            <person name="Kalinowski J."/>
            <person name="Ruckert C."/>
        </authorList>
    </citation>
    <scope>NUCLEOTIDE SEQUENCE [LARGE SCALE GENOMIC DNA]</scope>
    <source>
        <strain evidence="4 5">JCM 4677</strain>
    </source>
</reference>
<keyword evidence="2" id="KW-0472">Membrane</keyword>
<dbReference type="KEGG" id="sgm:GCM10017557_45210"/>
<evidence type="ECO:0000313" key="5">
    <source>
        <dbReference type="Proteomes" id="UP000516444"/>
    </source>
</evidence>
<feature type="compositionally biased region" description="Low complexity" evidence="1">
    <location>
        <begin position="77"/>
        <end position="88"/>
    </location>
</feature>